<evidence type="ECO:0000256" key="3">
    <source>
        <dbReference type="ARBA" id="ARBA00023002"/>
    </source>
</evidence>
<evidence type="ECO:0000313" key="9">
    <source>
        <dbReference type="Proteomes" id="UP001194746"/>
    </source>
</evidence>
<dbReference type="EMBL" id="VCAU01000021">
    <property type="protein sequence ID" value="KAF9891059.1"/>
    <property type="molecule type" value="Genomic_DNA"/>
</dbReference>
<dbReference type="InterPro" id="IPR006140">
    <property type="entry name" value="D-isomer_DH_NAD-bd"/>
</dbReference>
<sequence>MGSITPRPTIYLLEEFPPPAVEYCQTLFNTVLPTDPEVHNWREHATAILVRETIIMAEDVQHAPVLRAIGKQGVGIDIIDEKACAARNIRILNTPGANAQSVAELVLTLTLAVARQLRPIVLKQADGQEVRKEHCSGMLLTGKTIGIVGMGNIGRAVARVFRGAFNASVVAYDPFMPDSAWEDVPHTRVQRLDELLPVVDVLTLHLPLTPDTRGCIAVAQLRLLKKNAILINAARGGIVNEEDLRAVLSEGLLWGVGLDCHDDEPPTLRRYEKLWSTGRVISTPHIGATTTETQIYTATTAIDRVHRFLTEGEINRK</sequence>
<comment type="similarity">
    <text evidence="1 5">Belongs to the D-isomer specific 2-hydroxyacid dehydrogenase family.</text>
</comment>
<dbReference type="SUPFAM" id="SSF52283">
    <property type="entry name" value="Formate/glycerate dehydrogenase catalytic domain-like"/>
    <property type="match status" value="1"/>
</dbReference>
<dbReference type="PANTHER" id="PTHR42789:SF1">
    <property type="entry name" value="D-ISOMER SPECIFIC 2-HYDROXYACID DEHYDROGENASE FAMILY PROTEIN (AFU_ORTHOLOGUE AFUA_6G10090)"/>
    <property type="match status" value="1"/>
</dbReference>
<dbReference type="SUPFAM" id="SSF51735">
    <property type="entry name" value="NAD(P)-binding Rossmann-fold domains"/>
    <property type="match status" value="1"/>
</dbReference>
<dbReference type="InterPro" id="IPR029753">
    <property type="entry name" value="D-isomer_DH_CS"/>
</dbReference>
<dbReference type="Gene3D" id="3.40.50.720">
    <property type="entry name" value="NAD(P)-binding Rossmann-like Domain"/>
    <property type="match status" value="2"/>
</dbReference>
<keyword evidence="4" id="KW-0520">NAD</keyword>
<dbReference type="AlphaFoldDB" id="A0AAD4GUV9"/>
<keyword evidence="3 5" id="KW-0560">Oxidoreductase</keyword>
<dbReference type="GO" id="GO:0051287">
    <property type="term" value="F:NAD binding"/>
    <property type="evidence" value="ECO:0007669"/>
    <property type="project" value="InterPro"/>
</dbReference>
<gene>
    <name evidence="8" type="ORF">FE257_004994</name>
</gene>
<protein>
    <recommendedName>
        <fullName evidence="10">D-3-phosphoglycerate dehydrogenase</fullName>
    </recommendedName>
</protein>
<evidence type="ECO:0000256" key="2">
    <source>
        <dbReference type="ARBA" id="ARBA00022605"/>
    </source>
</evidence>
<keyword evidence="9" id="KW-1185">Reference proteome</keyword>
<accession>A0AAD4GUV9</accession>
<dbReference type="PROSITE" id="PS00065">
    <property type="entry name" value="D_2_HYDROXYACID_DH_1"/>
    <property type="match status" value="1"/>
</dbReference>
<dbReference type="PANTHER" id="PTHR42789">
    <property type="entry name" value="D-ISOMER SPECIFIC 2-HYDROXYACID DEHYDROGENASE FAMILY PROTEIN (AFU_ORTHOLOGUE AFUA_6G10090)"/>
    <property type="match status" value="1"/>
</dbReference>
<evidence type="ECO:0000259" key="6">
    <source>
        <dbReference type="Pfam" id="PF00389"/>
    </source>
</evidence>
<reference evidence="8" key="2">
    <citation type="submission" date="2020-02" db="EMBL/GenBank/DDBJ databases">
        <authorList>
            <person name="Gilchrist C.L.M."/>
            <person name="Chooi Y.-H."/>
        </authorList>
    </citation>
    <scope>NUCLEOTIDE SEQUENCE</scope>
    <source>
        <strain evidence="8">MST-FP2251</strain>
    </source>
</reference>
<dbReference type="InterPro" id="IPR006139">
    <property type="entry name" value="D-isomer_2_OHA_DH_cat_dom"/>
</dbReference>
<evidence type="ECO:0000256" key="1">
    <source>
        <dbReference type="ARBA" id="ARBA00005854"/>
    </source>
</evidence>
<dbReference type="InterPro" id="IPR029752">
    <property type="entry name" value="D-isomer_DH_CS1"/>
</dbReference>
<proteinExistence type="inferred from homology"/>
<evidence type="ECO:0000259" key="7">
    <source>
        <dbReference type="Pfam" id="PF02826"/>
    </source>
</evidence>
<dbReference type="Pfam" id="PF02826">
    <property type="entry name" value="2-Hacid_dh_C"/>
    <property type="match status" value="1"/>
</dbReference>
<dbReference type="InterPro" id="IPR050857">
    <property type="entry name" value="D-2-hydroxyacid_DH"/>
</dbReference>
<feature type="domain" description="D-isomer specific 2-hydroxyacid dehydrogenase catalytic" evidence="6">
    <location>
        <begin position="18"/>
        <end position="313"/>
    </location>
</feature>
<dbReference type="GO" id="GO:0016616">
    <property type="term" value="F:oxidoreductase activity, acting on the CH-OH group of donors, NAD or NADP as acceptor"/>
    <property type="evidence" value="ECO:0007669"/>
    <property type="project" value="InterPro"/>
</dbReference>
<evidence type="ECO:0000256" key="4">
    <source>
        <dbReference type="ARBA" id="ARBA00023027"/>
    </source>
</evidence>
<reference evidence="8" key="1">
    <citation type="journal article" date="2019" name="Beilstein J. Org. Chem.">
        <title>Nanangenines: drimane sesquiterpenoids as the dominant metabolite cohort of a novel Australian fungus, Aspergillus nanangensis.</title>
        <authorList>
            <person name="Lacey H.J."/>
            <person name="Gilchrist C.L.M."/>
            <person name="Crombie A."/>
            <person name="Kalaitzis J.A."/>
            <person name="Vuong D."/>
            <person name="Rutledge P.J."/>
            <person name="Turner P."/>
            <person name="Pitt J.I."/>
            <person name="Lacey E."/>
            <person name="Chooi Y.H."/>
            <person name="Piggott A.M."/>
        </authorList>
    </citation>
    <scope>NUCLEOTIDE SEQUENCE</scope>
    <source>
        <strain evidence="8">MST-FP2251</strain>
    </source>
</reference>
<evidence type="ECO:0000256" key="5">
    <source>
        <dbReference type="RuleBase" id="RU003719"/>
    </source>
</evidence>
<name>A0AAD4GUV9_ASPNN</name>
<keyword evidence="2" id="KW-0028">Amino-acid biosynthesis</keyword>
<dbReference type="Proteomes" id="UP001194746">
    <property type="component" value="Unassembled WGS sequence"/>
</dbReference>
<comment type="caution">
    <text evidence="8">The sequence shown here is derived from an EMBL/GenBank/DDBJ whole genome shotgun (WGS) entry which is preliminary data.</text>
</comment>
<dbReference type="GO" id="GO:0008652">
    <property type="term" value="P:amino acid biosynthetic process"/>
    <property type="evidence" value="ECO:0007669"/>
    <property type="project" value="UniProtKB-KW"/>
</dbReference>
<evidence type="ECO:0000313" key="8">
    <source>
        <dbReference type="EMBL" id="KAF9891059.1"/>
    </source>
</evidence>
<dbReference type="Pfam" id="PF00389">
    <property type="entry name" value="2-Hacid_dh"/>
    <property type="match status" value="1"/>
</dbReference>
<dbReference type="PROSITE" id="PS00671">
    <property type="entry name" value="D_2_HYDROXYACID_DH_3"/>
    <property type="match status" value="1"/>
</dbReference>
<dbReference type="InterPro" id="IPR036291">
    <property type="entry name" value="NAD(P)-bd_dom_sf"/>
</dbReference>
<evidence type="ECO:0008006" key="10">
    <source>
        <dbReference type="Google" id="ProtNLM"/>
    </source>
</evidence>
<feature type="domain" description="D-isomer specific 2-hydroxyacid dehydrogenase NAD-binding" evidence="7">
    <location>
        <begin position="108"/>
        <end position="287"/>
    </location>
</feature>
<organism evidence="8 9">
    <name type="scientific">Aspergillus nanangensis</name>
    <dbReference type="NCBI Taxonomy" id="2582783"/>
    <lineage>
        <taxon>Eukaryota</taxon>
        <taxon>Fungi</taxon>
        <taxon>Dikarya</taxon>
        <taxon>Ascomycota</taxon>
        <taxon>Pezizomycotina</taxon>
        <taxon>Eurotiomycetes</taxon>
        <taxon>Eurotiomycetidae</taxon>
        <taxon>Eurotiales</taxon>
        <taxon>Aspergillaceae</taxon>
        <taxon>Aspergillus</taxon>
        <taxon>Aspergillus subgen. Circumdati</taxon>
    </lineage>
</organism>